<dbReference type="InterPro" id="IPR051267">
    <property type="entry name" value="STEAP_metalloreductase"/>
</dbReference>
<dbReference type="PANTHER" id="PTHR14239:SF0">
    <property type="entry name" value="F420-DEPENDENT NADP REDUCTASE"/>
    <property type="match status" value="1"/>
</dbReference>
<feature type="domain" description="Pyrroline-5-carboxylate reductase catalytic N-terminal" evidence="2">
    <location>
        <begin position="2"/>
        <end position="98"/>
    </location>
</feature>
<dbReference type="GO" id="GO:0052851">
    <property type="term" value="F:ferric-chelate reductase (NADPH) activity"/>
    <property type="evidence" value="ECO:0007669"/>
    <property type="project" value="TreeGrafter"/>
</dbReference>
<dbReference type="SUPFAM" id="SSF51735">
    <property type="entry name" value="NAD(P)-binding Rossmann-fold domains"/>
    <property type="match status" value="1"/>
</dbReference>
<dbReference type="STRING" id="946078.GA0070622_1077"/>
<organism evidence="3 4">
    <name type="scientific">Micromonospora sediminicola</name>
    <dbReference type="NCBI Taxonomy" id="946078"/>
    <lineage>
        <taxon>Bacteria</taxon>
        <taxon>Bacillati</taxon>
        <taxon>Actinomycetota</taxon>
        <taxon>Actinomycetes</taxon>
        <taxon>Micromonosporales</taxon>
        <taxon>Micromonosporaceae</taxon>
        <taxon>Micromonospora</taxon>
    </lineage>
</organism>
<dbReference type="GO" id="GO:0005886">
    <property type="term" value="C:plasma membrane"/>
    <property type="evidence" value="ECO:0007669"/>
    <property type="project" value="TreeGrafter"/>
</dbReference>
<accession>A0A1A9B4Q8</accession>
<dbReference type="AlphaFoldDB" id="A0A1A9B4Q8"/>
<dbReference type="EMBL" id="FLRH01000003">
    <property type="protein sequence ID" value="SBT64108.1"/>
    <property type="molecule type" value="Genomic_DNA"/>
</dbReference>
<evidence type="ECO:0000256" key="1">
    <source>
        <dbReference type="ARBA" id="ARBA00023002"/>
    </source>
</evidence>
<gene>
    <name evidence="3" type="ORF">GA0070622_1077</name>
</gene>
<dbReference type="InterPro" id="IPR028939">
    <property type="entry name" value="P5C_Rdtase_cat_N"/>
</dbReference>
<dbReference type="RefSeq" id="WP_091569310.1">
    <property type="nucleotide sequence ID" value="NZ_FLRH01000003.1"/>
</dbReference>
<dbReference type="GO" id="GO:0008823">
    <property type="term" value="F:cupric reductase (NADH) activity"/>
    <property type="evidence" value="ECO:0007669"/>
    <property type="project" value="TreeGrafter"/>
</dbReference>
<keyword evidence="1" id="KW-0560">Oxidoreductase</keyword>
<evidence type="ECO:0000313" key="3">
    <source>
        <dbReference type="EMBL" id="SBT64108.1"/>
    </source>
</evidence>
<sequence length="217" mass="22683">MRIAVLGTGMVGRAIAARTAELGHEVVVGTRDVAATQAGDWGEWAAGHSGVTLAGHAAATAEADLVVNATSGDGSLPALNAAGAENLAGKVLLDIANPLDFSKGFPPTLSVVNDDSLAERIQRAFPRTRVVKALNTLTADLMTHPRQLADGDHSVFVSGDDAEAKKVVVDLLTSFGHTDVIDLGDITTARGTEMLLPIWLRLYGRLGTPLFNVKVVR</sequence>
<dbReference type="PANTHER" id="PTHR14239">
    <property type="entry name" value="DUDULIN-RELATED"/>
    <property type="match status" value="1"/>
</dbReference>
<dbReference type="Gene3D" id="3.40.50.720">
    <property type="entry name" value="NAD(P)-binding Rossmann-like Domain"/>
    <property type="match status" value="1"/>
</dbReference>
<protein>
    <recommendedName>
        <fullName evidence="2">Pyrroline-5-carboxylate reductase catalytic N-terminal domain-containing protein</fullName>
    </recommendedName>
</protein>
<dbReference type="InterPro" id="IPR036291">
    <property type="entry name" value="NAD(P)-bd_dom_sf"/>
</dbReference>
<dbReference type="GO" id="GO:0015677">
    <property type="term" value="P:copper ion import"/>
    <property type="evidence" value="ECO:0007669"/>
    <property type="project" value="TreeGrafter"/>
</dbReference>
<name>A0A1A9B4Q8_9ACTN</name>
<evidence type="ECO:0000313" key="4">
    <source>
        <dbReference type="Proteomes" id="UP000199558"/>
    </source>
</evidence>
<evidence type="ECO:0000259" key="2">
    <source>
        <dbReference type="Pfam" id="PF03807"/>
    </source>
</evidence>
<dbReference type="OrthoDB" id="3194817at2"/>
<dbReference type="Pfam" id="PF03807">
    <property type="entry name" value="F420_oxidored"/>
    <property type="match status" value="1"/>
</dbReference>
<keyword evidence="4" id="KW-1185">Reference proteome</keyword>
<dbReference type="Proteomes" id="UP000199558">
    <property type="component" value="Unassembled WGS sequence"/>
</dbReference>
<reference evidence="4" key="1">
    <citation type="submission" date="2016-06" db="EMBL/GenBank/DDBJ databases">
        <authorList>
            <person name="Varghese N."/>
            <person name="Submissions Spin"/>
        </authorList>
    </citation>
    <scope>NUCLEOTIDE SEQUENCE [LARGE SCALE GENOMIC DNA]</scope>
    <source>
        <strain evidence="4">DSM 45794</strain>
    </source>
</reference>
<proteinExistence type="predicted"/>